<organism evidence="3">
    <name type="scientific">Siphoviridae sp. ct7Qv4</name>
    <dbReference type="NCBI Taxonomy" id="2827786"/>
    <lineage>
        <taxon>Viruses</taxon>
        <taxon>Duplodnaviria</taxon>
        <taxon>Heunggongvirae</taxon>
        <taxon>Uroviricota</taxon>
        <taxon>Caudoviricetes</taxon>
    </lineage>
</organism>
<evidence type="ECO:0000256" key="2">
    <source>
        <dbReference type="SAM" id="MobiDB-lite"/>
    </source>
</evidence>
<feature type="region of interest" description="Disordered" evidence="2">
    <location>
        <begin position="162"/>
        <end position="185"/>
    </location>
</feature>
<protein>
    <submittedName>
        <fullName evidence="3">Uncharacterized protein</fullName>
    </submittedName>
</protein>
<evidence type="ECO:0000256" key="1">
    <source>
        <dbReference type="SAM" id="Coils"/>
    </source>
</evidence>
<accession>A0A8S5SMM2</accession>
<proteinExistence type="predicted"/>
<name>A0A8S5SMM2_9CAUD</name>
<evidence type="ECO:0000313" key="3">
    <source>
        <dbReference type="EMBL" id="DAF52316.1"/>
    </source>
</evidence>
<reference evidence="3" key="1">
    <citation type="journal article" date="2021" name="Proc. Natl. Acad. Sci. U.S.A.">
        <title>A Catalog of Tens of Thousands of Viruses from Human Metagenomes Reveals Hidden Associations with Chronic Diseases.</title>
        <authorList>
            <person name="Tisza M.J."/>
            <person name="Buck C.B."/>
        </authorList>
    </citation>
    <scope>NUCLEOTIDE SEQUENCE</scope>
    <source>
        <strain evidence="3">Ct7Qv4</strain>
    </source>
</reference>
<feature type="compositionally biased region" description="Polar residues" evidence="2">
    <location>
        <begin position="164"/>
        <end position="175"/>
    </location>
</feature>
<keyword evidence="1" id="KW-0175">Coiled coil</keyword>
<dbReference type="EMBL" id="BK032632">
    <property type="protein sequence ID" value="DAF52316.1"/>
    <property type="molecule type" value="Genomic_DNA"/>
</dbReference>
<feature type="coiled-coil region" evidence="1">
    <location>
        <begin position="103"/>
        <end position="130"/>
    </location>
</feature>
<sequence length="185" mass="19742">MMDRETRGLISDRLKLAGMQSMASGFADIANGFINYGALKTEAGNLEVQADSIELQAQEAANNLRRQFIGAIGDANYNAAVRGVKVTSANLQDNIQRSSGELSEDIRKNKENAKRKADDLRLQAKLTRRNAKTARVSGFLNGISSIASGYSAYSAGNVIGGENMSGQSSGWNPATSAPARKPMGR</sequence>